<evidence type="ECO:0000256" key="2">
    <source>
        <dbReference type="ARBA" id="ARBA00023125"/>
    </source>
</evidence>
<evidence type="ECO:0000313" key="6">
    <source>
        <dbReference type="Proteomes" id="UP001501822"/>
    </source>
</evidence>
<gene>
    <name evidence="5" type="ORF">GCM10010151_37860</name>
</gene>
<dbReference type="PANTHER" id="PTHR30146:SF109">
    <property type="entry name" value="HTH-TYPE TRANSCRIPTIONAL REGULATOR GALS"/>
    <property type="match status" value="1"/>
</dbReference>
<dbReference type="Gene3D" id="1.10.260.40">
    <property type="entry name" value="lambda repressor-like DNA-binding domains"/>
    <property type="match status" value="1"/>
</dbReference>
<keyword evidence="3" id="KW-0804">Transcription</keyword>
<dbReference type="SMART" id="SM00354">
    <property type="entry name" value="HTH_LACI"/>
    <property type="match status" value="1"/>
</dbReference>
<proteinExistence type="predicted"/>
<dbReference type="Proteomes" id="UP001501822">
    <property type="component" value="Unassembled WGS sequence"/>
</dbReference>
<organism evidence="5 6">
    <name type="scientific">Actinoallomurus spadix</name>
    <dbReference type="NCBI Taxonomy" id="79912"/>
    <lineage>
        <taxon>Bacteria</taxon>
        <taxon>Bacillati</taxon>
        <taxon>Actinomycetota</taxon>
        <taxon>Actinomycetes</taxon>
        <taxon>Streptosporangiales</taxon>
        <taxon>Thermomonosporaceae</taxon>
        <taxon>Actinoallomurus</taxon>
    </lineage>
</organism>
<dbReference type="SUPFAM" id="SSF47413">
    <property type="entry name" value="lambda repressor-like DNA-binding domains"/>
    <property type="match status" value="1"/>
</dbReference>
<dbReference type="InterPro" id="IPR000843">
    <property type="entry name" value="HTH_LacI"/>
</dbReference>
<evidence type="ECO:0000259" key="4">
    <source>
        <dbReference type="PROSITE" id="PS50932"/>
    </source>
</evidence>
<reference evidence="6" key="1">
    <citation type="journal article" date="2019" name="Int. J. Syst. Evol. Microbiol.">
        <title>The Global Catalogue of Microorganisms (GCM) 10K type strain sequencing project: providing services to taxonomists for standard genome sequencing and annotation.</title>
        <authorList>
            <consortium name="The Broad Institute Genomics Platform"/>
            <consortium name="The Broad Institute Genome Sequencing Center for Infectious Disease"/>
            <person name="Wu L."/>
            <person name="Ma J."/>
        </authorList>
    </citation>
    <scope>NUCLEOTIDE SEQUENCE [LARGE SCALE GENOMIC DNA]</scope>
    <source>
        <strain evidence="6">JCM 3146</strain>
    </source>
</reference>
<name>A0ABP3GIV3_9ACTN</name>
<evidence type="ECO:0000256" key="3">
    <source>
        <dbReference type="ARBA" id="ARBA00023163"/>
    </source>
</evidence>
<dbReference type="InterPro" id="IPR028082">
    <property type="entry name" value="Peripla_BP_I"/>
</dbReference>
<keyword evidence="6" id="KW-1185">Reference proteome</keyword>
<protein>
    <recommendedName>
        <fullName evidence="4">HTH lacI-type domain-containing protein</fullName>
    </recommendedName>
</protein>
<dbReference type="PROSITE" id="PS50932">
    <property type="entry name" value="HTH_LACI_2"/>
    <property type="match status" value="1"/>
</dbReference>
<keyword evidence="1" id="KW-0805">Transcription regulation</keyword>
<dbReference type="Pfam" id="PF00356">
    <property type="entry name" value="LacI"/>
    <property type="match status" value="1"/>
</dbReference>
<keyword evidence="2" id="KW-0238">DNA-binding</keyword>
<dbReference type="EMBL" id="BAAABM010000029">
    <property type="protein sequence ID" value="GAA0344555.1"/>
    <property type="molecule type" value="Genomic_DNA"/>
</dbReference>
<dbReference type="Gene3D" id="3.40.50.2300">
    <property type="match status" value="2"/>
</dbReference>
<feature type="domain" description="HTH lacI-type" evidence="4">
    <location>
        <begin position="1"/>
        <end position="53"/>
    </location>
</feature>
<dbReference type="CDD" id="cd01392">
    <property type="entry name" value="HTH_LacI"/>
    <property type="match status" value="1"/>
</dbReference>
<comment type="caution">
    <text evidence="5">The sequence shown here is derived from an EMBL/GenBank/DDBJ whole genome shotgun (WGS) entry which is preliminary data.</text>
</comment>
<dbReference type="PANTHER" id="PTHR30146">
    <property type="entry name" value="LACI-RELATED TRANSCRIPTIONAL REPRESSOR"/>
    <property type="match status" value="1"/>
</dbReference>
<dbReference type="SUPFAM" id="SSF53822">
    <property type="entry name" value="Periplasmic binding protein-like I"/>
    <property type="match status" value="1"/>
</dbReference>
<evidence type="ECO:0000256" key="1">
    <source>
        <dbReference type="ARBA" id="ARBA00023015"/>
    </source>
</evidence>
<sequence>MVDVANRAGVSLKTVSRVVNNAPNVQPDLIERVLAAVAELGFRRNHLAGSLRSGQASATIGLLIEEIANPFYATIAEAAAEVVRQHDMMLIIASSEEDPSRERHLLRDTCARRVGILLDSVEIHTMRERLDGAYDERAPAGAPYDTRLVRDGIRDPAAAARAVADLLDRPDLPTAFFTLNNRITVGAIEELCRRAATPHCSGSTTSTWPAWCRTR</sequence>
<dbReference type="InterPro" id="IPR010982">
    <property type="entry name" value="Lambda_DNA-bd_dom_sf"/>
</dbReference>
<accession>A0ABP3GIV3</accession>
<evidence type="ECO:0000313" key="5">
    <source>
        <dbReference type="EMBL" id="GAA0344555.1"/>
    </source>
</evidence>
<dbReference type="PROSITE" id="PS00356">
    <property type="entry name" value="HTH_LACI_1"/>
    <property type="match status" value="1"/>
</dbReference>